<organism evidence="4 5">
    <name type="scientific">Chaetoceros tenuissimus</name>
    <dbReference type="NCBI Taxonomy" id="426638"/>
    <lineage>
        <taxon>Eukaryota</taxon>
        <taxon>Sar</taxon>
        <taxon>Stramenopiles</taxon>
        <taxon>Ochrophyta</taxon>
        <taxon>Bacillariophyta</taxon>
        <taxon>Coscinodiscophyceae</taxon>
        <taxon>Chaetocerotophycidae</taxon>
        <taxon>Chaetocerotales</taxon>
        <taxon>Chaetocerotaceae</taxon>
        <taxon>Chaetoceros</taxon>
    </lineage>
</organism>
<dbReference type="AlphaFoldDB" id="A0AAD3CXM7"/>
<evidence type="ECO:0000313" key="4">
    <source>
        <dbReference type="EMBL" id="GFH54053.1"/>
    </source>
</evidence>
<dbReference type="GO" id="GO:0008173">
    <property type="term" value="F:RNA methyltransferase activity"/>
    <property type="evidence" value="ECO:0007669"/>
    <property type="project" value="InterPro"/>
</dbReference>
<dbReference type="InterPro" id="IPR029028">
    <property type="entry name" value="Alpha/beta_knot_MTases"/>
</dbReference>
<dbReference type="GO" id="GO:0032259">
    <property type="term" value="P:methylation"/>
    <property type="evidence" value="ECO:0007669"/>
    <property type="project" value="UniProtKB-KW"/>
</dbReference>
<reference evidence="4 5" key="1">
    <citation type="journal article" date="2021" name="Sci. Rep.">
        <title>The genome of the diatom Chaetoceros tenuissimus carries an ancient integrated fragment of an extant virus.</title>
        <authorList>
            <person name="Hongo Y."/>
            <person name="Kimura K."/>
            <person name="Takaki Y."/>
            <person name="Yoshida Y."/>
            <person name="Baba S."/>
            <person name="Kobayashi G."/>
            <person name="Nagasaki K."/>
            <person name="Hano T."/>
            <person name="Tomaru Y."/>
        </authorList>
    </citation>
    <scope>NUCLEOTIDE SEQUENCE [LARGE SCALE GENOMIC DNA]</scope>
    <source>
        <strain evidence="4 5">NIES-3715</strain>
    </source>
</reference>
<dbReference type="Gene3D" id="3.40.1280.10">
    <property type="match status" value="1"/>
</dbReference>
<comment type="caution">
    <text evidence="4">The sequence shown here is derived from an EMBL/GenBank/DDBJ whole genome shotgun (WGS) entry which is preliminary data.</text>
</comment>
<evidence type="ECO:0000259" key="3">
    <source>
        <dbReference type="Pfam" id="PF00588"/>
    </source>
</evidence>
<dbReference type="PANTHER" id="PTHR43191">
    <property type="entry name" value="RRNA METHYLTRANSFERASE 3"/>
    <property type="match status" value="1"/>
</dbReference>
<dbReference type="InterPro" id="IPR051259">
    <property type="entry name" value="rRNA_Methyltransferase"/>
</dbReference>
<dbReference type="InterPro" id="IPR001537">
    <property type="entry name" value="SpoU_MeTrfase"/>
</dbReference>
<accession>A0AAD3CXM7</accession>
<evidence type="ECO:0000256" key="2">
    <source>
        <dbReference type="ARBA" id="ARBA00022679"/>
    </source>
</evidence>
<dbReference type="GO" id="GO:0006396">
    <property type="term" value="P:RNA processing"/>
    <property type="evidence" value="ECO:0007669"/>
    <property type="project" value="InterPro"/>
</dbReference>
<protein>
    <recommendedName>
        <fullName evidence="3">tRNA/rRNA methyltransferase SpoU type domain-containing protein</fullName>
    </recommendedName>
</protein>
<feature type="domain" description="tRNA/rRNA methyltransferase SpoU type" evidence="3">
    <location>
        <begin position="6"/>
        <end position="157"/>
    </location>
</feature>
<gene>
    <name evidence="4" type="ORF">CTEN210_10529</name>
</gene>
<evidence type="ECO:0000313" key="5">
    <source>
        <dbReference type="Proteomes" id="UP001054902"/>
    </source>
</evidence>
<dbReference type="Proteomes" id="UP001054902">
    <property type="component" value="Unassembled WGS sequence"/>
</dbReference>
<keyword evidence="2" id="KW-0808">Transferase</keyword>
<sequence>MKTQSYLLIYNISKKPNIKCLIKNAVAFGIQTIFVAGQRKFNFNADEEKSDIPKPIRHLIQKGLLRIIQFEKLQEAIDHIHSLGIHVLGVEIDSSAIDVEDTEQCFNIGKEICFMMGNEGTGMNDKQMKLCDGFVKISQYGGGTASLNVSIAAAIVFQRYYAWSQQQMSYC</sequence>
<keyword evidence="5" id="KW-1185">Reference proteome</keyword>
<dbReference type="InterPro" id="IPR029026">
    <property type="entry name" value="tRNA_m1G_MTases_N"/>
</dbReference>
<evidence type="ECO:0000256" key="1">
    <source>
        <dbReference type="ARBA" id="ARBA00022603"/>
    </source>
</evidence>
<proteinExistence type="predicted"/>
<dbReference type="PANTHER" id="PTHR43191:SF7">
    <property type="entry name" value="OBP33PEP LIKE PROTEIN"/>
    <property type="match status" value="1"/>
</dbReference>
<dbReference type="GO" id="GO:0003723">
    <property type="term" value="F:RNA binding"/>
    <property type="evidence" value="ECO:0007669"/>
    <property type="project" value="InterPro"/>
</dbReference>
<keyword evidence="1" id="KW-0489">Methyltransferase</keyword>
<dbReference type="Pfam" id="PF00588">
    <property type="entry name" value="SpoU_methylase"/>
    <property type="match status" value="1"/>
</dbReference>
<name>A0AAD3CXM7_9STRA</name>
<dbReference type="EMBL" id="BLLK01000047">
    <property type="protein sequence ID" value="GFH54053.1"/>
    <property type="molecule type" value="Genomic_DNA"/>
</dbReference>
<dbReference type="SUPFAM" id="SSF75217">
    <property type="entry name" value="alpha/beta knot"/>
    <property type="match status" value="1"/>
</dbReference>